<evidence type="ECO:0000313" key="3">
    <source>
        <dbReference type="EMBL" id="ACL74109.1"/>
    </source>
</evidence>
<dbReference type="GO" id="GO:0016787">
    <property type="term" value="F:hydrolase activity"/>
    <property type="evidence" value="ECO:0007669"/>
    <property type="project" value="UniProtKB-KW"/>
</dbReference>
<dbReference type="PRINTS" id="PR00111">
    <property type="entry name" value="ABHYDROLASE"/>
</dbReference>
<organism evidence="3 4">
    <name type="scientific">Thioalkalivibrio sulfidiphilus (strain HL-EbGR7)</name>
    <dbReference type="NCBI Taxonomy" id="396588"/>
    <lineage>
        <taxon>Bacteria</taxon>
        <taxon>Pseudomonadati</taxon>
        <taxon>Pseudomonadota</taxon>
        <taxon>Gammaproteobacteria</taxon>
        <taxon>Chromatiales</taxon>
        <taxon>Ectothiorhodospiraceae</taxon>
        <taxon>Thioalkalivibrio</taxon>
    </lineage>
</organism>
<dbReference type="SUPFAM" id="SSF53474">
    <property type="entry name" value="alpha/beta-Hydrolases"/>
    <property type="match status" value="1"/>
</dbReference>
<dbReference type="PANTHER" id="PTHR43798:SF31">
    <property type="entry name" value="AB HYDROLASE SUPERFAMILY PROTEIN YCLE"/>
    <property type="match status" value="1"/>
</dbReference>
<feature type="domain" description="AB hydrolase-1" evidence="2">
    <location>
        <begin position="28"/>
        <end position="249"/>
    </location>
</feature>
<dbReference type="PANTHER" id="PTHR43798">
    <property type="entry name" value="MONOACYLGLYCEROL LIPASE"/>
    <property type="match status" value="1"/>
</dbReference>
<dbReference type="InterPro" id="IPR000073">
    <property type="entry name" value="AB_hydrolase_1"/>
</dbReference>
<dbReference type="HOGENOM" id="CLU_020336_50_4_6"/>
<evidence type="ECO:0000313" key="4">
    <source>
        <dbReference type="Proteomes" id="UP000002383"/>
    </source>
</evidence>
<proteinExistence type="predicted"/>
<gene>
    <name evidence="3" type="ordered locus">Tgr7_3040</name>
</gene>
<name>B8GPW2_THISH</name>
<keyword evidence="4" id="KW-1185">Reference proteome</keyword>
<evidence type="ECO:0000259" key="2">
    <source>
        <dbReference type="Pfam" id="PF12697"/>
    </source>
</evidence>
<dbReference type="STRING" id="396588.Tgr7_3040"/>
<dbReference type="Proteomes" id="UP000002383">
    <property type="component" value="Chromosome"/>
</dbReference>
<accession>B8GPW2</accession>
<dbReference type="EMBL" id="CP001339">
    <property type="protein sequence ID" value="ACL74109.1"/>
    <property type="molecule type" value="Genomic_DNA"/>
</dbReference>
<sequence>MTYQKTNFPGIAGHQLVMDQGGEGSQPILFIHGWTCRRDYWVPQMADLARDYRVAALDLSGHGESESEGRTDWSVTGLADDVTAALEALGAEDAVLVGHSMGGTVALEAAARTDVVRAVVLVDTFVLPYGDLSEADAQGIETPFHEDFAAAMAGLVDNATGSAMDESTRVRLKREMAAADTAWALPLWRDLLRWSPEPAFGALEAPVHAINGDLIPEPARQRCAGRVTEWHMPGTGHFPQMEMPEAFNRKLREVLAAL</sequence>
<evidence type="ECO:0000256" key="1">
    <source>
        <dbReference type="ARBA" id="ARBA00022801"/>
    </source>
</evidence>
<dbReference type="eggNOG" id="COG0596">
    <property type="taxonomic scope" value="Bacteria"/>
</dbReference>
<reference evidence="3 4" key="1">
    <citation type="journal article" date="2011" name="Stand. Genomic Sci.">
        <title>Complete genome sequence of 'Thioalkalivibrio sulfidophilus' HL-EbGr7.</title>
        <authorList>
            <person name="Muyzer G."/>
            <person name="Sorokin D.Y."/>
            <person name="Mavromatis K."/>
            <person name="Lapidus A."/>
            <person name="Clum A."/>
            <person name="Ivanova N."/>
            <person name="Pati A."/>
            <person name="d'Haeseleer P."/>
            <person name="Woyke T."/>
            <person name="Kyrpides N.C."/>
        </authorList>
    </citation>
    <scope>NUCLEOTIDE SEQUENCE [LARGE SCALE GENOMIC DNA]</scope>
    <source>
        <strain evidence="3 4">HL-EbGR7</strain>
    </source>
</reference>
<dbReference type="Pfam" id="PF12697">
    <property type="entry name" value="Abhydrolase_6"/>
    <property type="match status" value="1"/>
</dbReference>
<dbReference type="OrthoDB" id="8680283at2"/>
<dbReference type="GO" id="GO:0016020">
    <property type="term" value="C:membrane"/>
    <property type="evidence" value="ECO:0007669"/>
    <property type="project" value="TreeGrafter"/>
</dbReference>
<dbReference type="InterPro" id="IPR050266">
    <property type="entry name" value="AB_hydrolase_sf"/>
</dbReference>
<keyword evidence="1 3" id="KW-0378">Hydrolase</keyword>
<dbReference type="AlphaFoldDB" id="B8GPW2"/>
<protein>
    <submittedName>
        <fullName evidence="3">Alpha/beta fold family hydrolase</fullName>
    </submittedName>
</protein>
<dbReference type="Gene3D" id="3.40.50.1820">
    <property type="entry name" value="alpha/beta hydrolase"/>
    <property type="match status" value="1"/>
</dbReference>
<dbReference type="KEGG" id="tgr:Tgr7_3040"/>
<dbReference type="InterPro" id="IPR029058">
    <property type="entry name" value="AB_hydrolase_fold"/>
</dbReference>